<dbReference type="AlphaFoldDB" id="A0AAP0M5A0"/>
<name>A0AAP0M5A0_9ROSI</name>
<keyword evidence="2" id="KW-1185">Reference proteome</keyword>
<gene>
    <name evidence="1" type="ORF">WN944_013486</name>
</gene>
<evidence type="ECO:0000313" key="1">
    <source>
        <dbReference type="EMBL" id="KAK9198302.1"/>
    </source>
</evidence>
<proteinExistence type="predicted"/>
<sequence>MEDLSLQPSIGFQGSSRQFATIEGVQVAADIEAWVVVGVSPSKDLGSRCGWGPVRQGWANSVIYHVKLGDGGCRGGTSCRLVEQAAAGRLHRCVAVAAVAVRQIAVALCSSSDGLTSCSHVGYCWLLLCTCFQPPGPELHVSCVCVWCTGVSAVVVFMGVAPSVGNCCGHGPADSLWDLETTVILNLEILSSLLYLVSSYKAFFNLFNSAKAFA</sequence>
<dbReference type="EMBL" id="JBCGBO010000005">
    <property type="protein sequence ID" value="KAK9198302.1"/>
    <property type="molecule type" value="Genomic_DNA"/>
</dbReference>
<accession>A0AAP0M5A0</accession>
<dbReference type="Proteomes" id="UP001428341">
    <property type="component" value="Unassembled WGS sequence"/>
</dbReference>
<reference evidence="1 2" key="1">
    <citation type="submission" date="2024-05" db="EMBL/GenBank/DDBJ databases">
        <title>Haplotype-resolved chromosome-level genome assembly of Huyou (Citrus changshanensis).</title>
        <authorList>
            <person name="Miao C."/>
            <person name="Chen W."/>
            <person name="Wu Y."/>
            <person name="Wang L."/>
            <person name="Zhao S."/>
            <person name="Grierson D."/>
            <person name="Xu C."/>
            <person name="Chen K."/>
        </authorList>
    </citation>
    <scope>NUCLEOTIDE SEQUENCE [LARGE SCALE GENOMIC DNA]</scope>
    <source>
        <strain evidence="1">01-14</strain>
        <tissue evidence="1">Leaf</tissue>
    </source>
</reference>
<organism evidence="1 2">
    <name type="scientific">Citrus x changshan-huyou</name>
    <dbReference type="NCBI Taxonomy" id="2935761"/>
    <lineage>
        <taxon>Eukaryota</taxon>
        <taxon>Viridiplantae</taxon>
        <taxon>Streptophyta</taxon>
        <taxon>Embryophyta</taxon>
        <taxon>Tracheophyta</taxon>
        <taxon>Spermatophyta</taxon>
        <taxon>Magnoliopsida</taxon>
        <taxon>eudicotyledons</taxon>
        <taxon>Gunneridae</taxon>
        <taxon>Pentapetalae</taxon>
        <taxon>rosids</taxon>
        <taxon>malvids</taxon>
        <taxon>Sapindales</taxon>
        <taxon>Rutaceae</taxon>
        <taxon>Aurantioideae</taxon>
        <taxon>Citrus</taxon>
    </lineage>
</organism>
<comment type="caution">
    <text evidence="1">The sequence shown here is derived from an EMBL/GenBank/DDBJ whole genome shotgun (WGS) entry which is preliminary data.</text>
</comment>
<protein>
    <submittedName>
        <fullName evidence="1">Uncharacterized protein</fullName>
    </submittedName>
</protein>
<evidence type="ECO:0000313" key="2">
    <source>
        <dbReference type="Proteomes" id="UP001428341"/>
    </source>
</evidence>